<dbReference type="Proteomes" id="UP000182510">
    <property type="component" value="Chromosome"/>
</dbReference>
<dbReference type="SUPFAM" id="SSF50969">
    <property type="entry name" value="YVTN repeat-like/Quinoprotein amine dehydrogenase"/>
    <property type="match status" value="1"/>
</dbReference>
<proteinExistence type="predicted"/>
<dbReference type="Gene3D" id="2.130.10.10">
    <property type="entry name" value="YVTN repeat-like/Quinoprotein amine dehydrogenase"/>
    <property type="match status" value="1"/>
</dbReference>
<evidence type="ECO:0000313" key="1">
    <source>
        <dbReference type="EMBL" id="APG59711.1"/>
    </source>
</evidence>
<dbReference type="AlphaFoldDB" id="A0A1L3J3K1"/>
<sequence length="358" mass="39018">MKFPHLFFSLSIILILYSCSEDTDCCPQPANSNAYETGIFVLNEGNFGSGNSTVSFIDEENGVQESQIFKSVNSVALGDTGQSIKLYEGLAIIVLNVSNKIELVNRYTFKSVGSIEANLSNPRYAEVINDKIYVSNWGDGMNASDDYIAVFDLSDFSFIEKIDVPEGPEALISANNKLFVAHKGGFTFNNIVSVIDATTNTLQAQIEVGDAPNSMALNENRLWVLSGGKPSYADTETAGKLSGININTNTVEEELEFNDVSSHPDHLVKNGGALYYNLGKEIYQYSTGNSELPEAAVLTVDEPAVLYGMQVNNSKLYVSSPNPDFTGNGKLYVYDLTNGILLKQYTVGVNPNGVYFNN</sequence>
<dbReference type="InterPro" id="IPR031815">
    <property type="entry name" value="DUF5074"/>
</dbReference>
<dbReference type="STRING" id="1913577.LPB144_04465"/>
<dbReference type="KEGG" id="grl:LPB144_04465"/>
<dbReference type="RefSeq" id="WP_072552364.1">
    <property type="nucleotide sequence ID" value="NZ_CP018153.1"/>
</dbReference>
<dbReference type="PANTHER" id="PTHR47197">
    <property type="entry name" value="PROTEIN NIRF"/>
    <property type="match status" value="1"/>
</dbReference>
<dbReference type="Pfam" id="PF16819">
    <property type="entry name" value="DUF5074"/>
    <property type="match status" value="1"/>
</dbReference>
<keyword evidence="2" id="KW-1185">Reference proteome</keyword>
<dbReference type="OrthoDB" id="9773938at2"/>
<evidence type="ECO:0008006" key="3">
    <source>
        <dbReference type="Google" id="ProtNLM"/>
    </source>
</evidence>
<reference evidence="1 2" key="1">
    <citation type="submission" date="2016-11" db="EMBL/GenBank/DDBJ databases">
        <title>Gramella sp. LPB0144 isolated from marine environment.</title>
        <authorList>
            <person name="Kim E."/>
            <person name="Yi H."/>
        </authorList>
    </citation>
    <scope>NUCLEOTIDE SEQUENCE [LARGE SCALE GENOMIC DNA]</scope>
    <source>
        <strain evidence="1 2">LPB0144</strain>
    </source>
</reference>
<evidence type="ECO:0000313" key="2">
    <source>
        <dbReference type="Proteomes" id="UP000182510"/>
    </source>
</evidence>
<dbReference type="InterPro" id="IPR015943">
    <property type="entry name" value="WD40/YVTN_repeat-like_dom_sf"/>
</dbReference>
<protein>
    <recommendedName>
        <fullName evidence="3">Cell surface protein</fullName>
    </recommendedName>
</protein>
<name>A0A1L3J3K1_9FLAO</name>
<dbReference type="PANTHER" id="PTHR47197:SF3">
    <property type="entry name" value="DIHYDRO-HEME D1 DEHYDROGENASE"/>
    <property type="match status" value="1"/>
</dbReference>
<accession>A0A1L3J3K1</accession>
<dbReference type="InterPro" id="IPR051200">
    <property type="entry name" value="Host-pathogen_enzymatic-act"/>
</dbReference>
<dbReference type="EMBL" id="CP018153">
    <property type="protein sequence ID" value="APG59711.1"/>
    <property type="molecule type" value="Genomic_DNA"/>
</dbReference>
<dbReference type="InterPro" id="IPR011044">
    <property type="entry name" value="Quino_amine_DH_bsu"/>
</dbReference>
<dbReference type="PROSITE" id="PS51257">
    <property type="entry name" value="PROKAR_LIPOPROTEIN"/>
    <property type="match status" value="1"/>
</dbReference>
<gene>
    <name evidence="1" type="ORF">LPB144_04465</name>
</gene>
<organism evidence="1 2">
    <name type="scientific">Christiangramia salexigens</name>
    <dbReference type="NCBI Taxonomy" id="1913577"/>
    <lineage>
        <taxon>Bacteria</taxon>
        <taxon>Pseudomonadati</taxon>
        <taxon>Bacteroidota</taxon>
        <taxon>Flavobacteriia</taxon>
        <taxon>Flavobacteriales</taxon>
        <taxon>Flavobacteriaceae</taxon>
        <taxon>Christiangramia</taxon>
    </lineage>
</organism>